<proteinExistence type="predicted"/>
<gene>
    <name evidence="1" type="ORF">DKK79_08450</name>
</gene>
<dbReference type="AlphaFoldDB" id="A0A2V4DY09"/>
<accession>A0A2V4DY09</accession>
<reference evidence="1 2" key="1">
    <citation type="submission" date="2018-05" db="EMBL/GenBank/DDBJ databases">
        <title>Reference genomes for bee gut microbiota database.</title>
        <authorList>
            <person name="Ellegaard K.M."/>
        </authorList>
    </citation>
    <scope>NUCLEOTIDE SEQUENCE [LARGE SCALE GENOMIC DNA]</scope>
    <source>
        <strain evidence="1 2">ESL0177</strain>
    </source>
</reference>
<organism evidence="1 2">
    <name type="scientific">Gilliamella apicola</name>
    <dbReference type="NCBI Taxonomy" id="1196095"/>
    <lineage>
        <taxon>Bacteria</taxon>
        <taxon>Pseudomonadati</taxon>
        <taxon>Pseudomonadota</taxon>
        <taxon>Gammaproteobacteria</taxon>
        <taxon>Orbales</taxon>
        <taxon>Orbaceae</taxon>
        <taxon>Gilliamella</taxon>
    </lineage>
</organism>
<sequence length="90" mass="10268">MTNEQVIERLKQGNWYVECYAYSETYTLLCACDDAGIKWRTSVKATDFIPKALDLLEIGCRTAGRVFHAPYNHIVEKMDMKTSPTGSLMQ</sequence>
<name>A0A2V4DY09_9GAMM</name>
<dbReference type="EMBL" id="QGLP01000005">
    <property type="protein sequence ID" value="PXZ04379.1"/>
    <property type="molecule type" value="Genomic_DNA"/>
</dbReference>
<dbReference type="RefSeq" id="WP_110423693.1">
    <property type="nucleotide sequence ID" value="NZ_QGLP01000005.1"/>
</dbReference>
<protein>
    <submittedName>
        <fullName evidence="1">Uncharacterized protein</fullName>
    </submittedName>
</protein>
<evidence type="ECO:0000313" key="1">
    <source>
        <dbReference type="EMBL" id="PXZ04379.1"/>
    </source>
</evidence>
<comment type="caution">
    <text evidence="1">The sequence shown here is derived from an EMBL/GenBank/DDBJ whole genome shotgun (WGS) entry which is preliminary data.</text>
</comment>
<dbReference type="Proteomes" id="UP000247483">
    <property type="component" value="Unassembled WGS sequence"/>
</dbReference>
<evidence type="ECO:0000313" key="2">
    <source>
        <dbReference type="Proteomes" id="UP000247483"/>
    </source>
</evidence>